<keyword evidence="4" id="KW-1185">Reference proteome</keyword>
<dbReference type="Proteomes" id="UP000244905">
    <property type="component" value="Unassembled WGS sequence"/>
</dbReference>
<dbReference type="EMBL" id="PUEC01000014">
    <property type="protein sequence ID" value="PWB02260.1"/>
    <property type="molecule type" value="Genomic_DNA"/>
</dbReference>
<name>A0A2V1IJN4_9BACT</name>
<dbReference type="Gene3D" id="3.40.1350.10">
    <property type="match status" value="1"/>
</dbReference>
<proteinExistence type="inferred from homology"/>
<comment type="caution">
    <text evidence="3">The sequence shown here is derived from an EMBL/GenBank/DDBJ whole genome shotgun (WGS) entry which is preliminary data.</text>
</comment>
<dbReference type="InterPro" id="IPR011335">
    <property type="entry name" value="Restrct_endonuc-II-like"/>
</dbReference>
<dbReference type="AlphaFoldDB" id="A0A2V1IJN4"/>
<dbReference type="GO" id="GO:0003676">
    <property type="term" value="F:nucleic acid binding"/>
    <property type="evidence" value="ECO:0007669"/>
    <property type="project" value="InterPro"/>
</dbReference>
<dbReference type="SUPFAM" id="SSF52980">
    <property type="entry name" value="Restriction endonuclease-like"/>
    <property type="match status" value="1"/>
</dbReference>
<dbReference type="PANTHER" id="PTHR34039">
    <property type="entry name" value="UPF0102 PROTEIN YRAN"/>
    <property type="match status" value="1"/>
</dbReference>
<gene>
    <name evidence="3" type="ORF">C5O23_07325</name>
</gene>
<dbReference type="CDD" id="cd20736">
    <property type="entry name" value="PoNe_Nuclease"/>
    <property type="match status" value="1"/>
</dbReference>
<reference evidence="4" key="1">
    <citation type="submission" date="2018-02" db="EMBL/GenBank/DDBJ databases">
        <authorList>
            <person name="Clavel T."/>
            <person name="Strowig T."/>
        </authorList>
    </citation>
    <scope>NUCLEOTIDE SEQUENCE [LARGE SCALE GENOMIC DNA]</scope>
    <source>
        <strain evidence="4">DSM 103720</strain>
    </source>
</reference>
<protein>
    <recommendedName>
        <fullName evidence="2">UPF0102 protein C5O23_07325</fullName>
    </recommendedName>
</protein>
<comment type="similarity">
    <text evidence="1 2">Belongs to the UPF0102 family.</text>
</comment>
<evidence type="ECO:0000256" key="1">
    <source>
        <dbReference type="ARBA" id="ARBA00006738"/>
    </source>
</evidence>
<evidence type="ECO:0000313" key="3">
    <source>
        <dbReference type="EMBL" id="PWB02260.1"/>
    </source>
</evidence>
<evidence type="ECO:0000313" key="4">
    <source>
        <dbReference type="Proteomes" id="UP000244905"/>
    </source>
</evidence>
<sequence>MKPVAGHNELGRWGEVIARELLLTQGYAICGENIRISGVEIDFIATKDDVICFVEVKTRSTDFVDPVEAIDRRKRSRLVKAADSYMRQYEIPLEPRFDIVIIIGSPESYTIEHIPDAFLPSLNNR</sequence>
<evidence type="ECO:0000256" key="2">
    <source>
        <dbReference type="HAMAP-Rule" id="MF_00048"/>
    </source>
</evidence>
<accession>A0A2V1IJN4</accession>
<dbReference type="HAMAP" id="MF_00048">
    <property type="entry name" value="UPF0102"/>
    <property type="match status" value="1"/>
</dbReference>
<organism evidence="3 4">
    <name type="scientific">Duncaniella muris</name>
    <dbReference type="NCBI Taxonomy" id="2094150"/>
    <lineage>
        <taxon>Bacteria</taxon>
        <taxon>Pseudomonadati</taxon>
        <taxon>Bacteroidota</taxon>
        <taxon>Bacteroidia</taxon>
        <taxon>Bacteroidales</taxon>
        <taxon>Muribaculaceae</taxon>
        <taxon>Duncaniella</taxon>
    </lineage>
</organism>
<dbReference type="PANTHER" id="PTHR34039:SF1">
    <property type="entry name" value="UPF0102 PROTEIN YRAN"/>
    <property type="match status" value="1"/>
</dbReference>
<dbReference type="InterPro" id="IPR003509">
    <property type="entry name" value="UPF0102_YraN-like"/>
</dbReference>
<dbReference type="Pfam" id="PF02021">
    <property type="entry name" value="UPF0102"/>
    <property type="match status" value="1"/>
</dbReference>
<dbReference type="InterPro" id="IPR011856">
    <property type="entry name" value="tRNA_endonuc-like_dom_sf"/>
</dbReference>